<evidence type="ECO:0000259" key="2">
    <source>
        <dbReference type="SMART" id="SM00053"/>
    </source>
</evidence>
<dbReference type="Gene3D" id="3.40.50.300">
    <property type="entry name" value="P-loop containing nucleotide triphosphate hydrolases"/>
    <property type="match status" value="1"/>
</dbReference>
<organism evidence="3 4">
    <name type="scientific">Apatococcus lobatus</name>
    <dbReference type="NCBI Taxonomy" id="904363"/>
    <lineage>
        <taxon>Eukaryota</taxon>
        <taxon>Viridiplantae</taxon>
        <taxon>Chlorophyta</taxon>
        <taxon>core chlorophytes</taxon>
        <taxon>Trebouxiophyceae</taxon>
        <taxon>Chlorellales</taxon>
        <taxon>Chlorellaceae</taxon>
        <taxon>Apatococcus</taxon>
    </lineage>
</organism>
<dbReference type="GO" id="GO:0031966">
    <property type="term" value="C:mitochondrial membrane"/>
    <property type="evidence" value="ECO:0007669"/>
    <property type="project" value="TreeGrafter"/>
</dbReference>
<dbReference type="GO" id="GO:0003924">
    <property type="term" value="F:GTPase activity"/>
    <property type="evidence" value="ECO:0007669"/>
    <property type="project" value="InterPro"/>
</dbReference>
<reference evidence="3 4" key="1">
    <citation type="journal article" date="2024" name="Nat. Commun.">
        <title>Phylogenomics reveals the evolutionary origins of lichenization in chlorophyte algae.</title>
        <authorList>
            <person name="Puginier C."/>
            <person name="Libourel C."/>
            <person name="Otte J."/>
            <person name="Skaloud P."/>
            <person name="Haon M."/>
            <person name="Grisel S."/>
            <person name="Petersen M."/>
            <person name="Berrin J.G."/>
            <person name="Delaux P.M."/>
            <person name="Dal Grande F."/>
            <person name="Keller J."/>
        </authorList>
    </citation>
    <scope>NUCLEOTIDE SEQUENCE [LARGE SCALE GENOMIC DNA]</scope>
    <source>
        <strain evidence="3 4">SAG 2145</strain>
    </source>
</reference>
<dbReference type="GO" id="GO:0005758">
    <property type="term" value="C:mitochondrial intermembrane space"/>
    <property type="evidence" value="ECO:0007669"/>
    <property type="project" value="TreeGrafter"/>
</dbReference>
<dbReference type="GO" id="GO:0016559">
    <property type="term" value="P:peroxisome fission"/>
    <property type="evidence" value="ECO:0007669"/>
    <property type="project" value="TreeGrafter"/>
</dbReference>
<dbReference type="GO" id="GO:0008017">
    <property type="term" value="F:microtubule binding"/>
    <property type="evidence" value="ECO:0007669"/>
    <property type="project" value="TreeGrafter"/>
</dbReference>
<dbReference type="PANTHER" id="PTHR11566:SF67">
    <property type="entry name" value="DYNAMIN-LIKE 120 KDA PROTEIN, MITOCHONDRIAL"/>
    <property type="match status" value="1"/>
</dbReference>
<evidence type="ECO:0000256" key="1">
    <source>
        <dbReference type="SAM" id="MobiDB-lite"/>
    </source>
</evidence>
<evidence type="ECO:0000313" key="3">
    <source>
        <dbReference type="EMBL" id="KAK9836536.1"/>
    </source>
</evidence>
<dbReference type="AlphaFoldDB" id="A0AAW1RRX6"/>
<dbReference type="SMART" id="SM00053">
    <property type="entry name" value="DYNc"/>
    <property type="match status" value="1"/>
</dbReference>
<dbReference type="GO" id="GO:0005874">
    <property type="term" value="C:microtubule"/>
    <property type="evidence" value="ECO:0007669"/>
    <property type="project" value="TreeGrafter"/>
</dbReference>
<dbReference type="Pfam" id="PF00350">
    <property type="entry name" value="Dynamin_N"/>
    <property type="match status" value="1"/>
</dbReference>
<dbReference type="Proteomes" id="UP001438707">
    <property type="component" value="Unassembled WGS sequence"/>
</dbReference>
<evidence type="ECO:0000313" key="4">
    <source>
        <dbReference type="Proteomes" id="UP001438707"/>
    </source>
</evidence>
<dbReference type="InterPro" id="IPR027417">
    <property type="entry name" value="P-loop_NTPase"/>
</dbReference>
<proteinExistence type="predicted"/>
<dbReference type="GO" id="GO:0048312">
    <property type="term" value="P:intracellular distribution of mitochondria"/>
    <property type="evidence" value="ECO:0007669"/>
    <property type="project" value="TreeGrafter"/>
</dbReference>
<keyword evidence="4" id="KW-1185">Reference proteome</keyword>
<dbReference type="InterPro" id="IPR022812">
    <property type="entry name" value="Dynamin"/>
</dbReference>
<feature type="domain" description="Dynamin GTPase" evidence="2">
    <location>
        <begin position="153"/>
        <end position="389"/>
    </location>
</feature>
<feature type="region of interest" description="Disordered" evidence="1">
    <location>
        <begin position="1"/>
        <end position="24"/>
    </location>
</feature>
<dbReference type="InterPro" id="IPR045063">
    <property type="entry name" value="Dynamin_N"/>
</dbReference>
<dbReference type="GO" id="GO:0006897">
    <property type="term" value="P:endocytosis"/>
    <property type="evidence" value="ECO:0007669"/>
    <property type="project" value="TreeGrafter"/>
</dbReference>
<dbReference type="InterPro" id="IPR001401">
    <property type="entry name" value="Dynamin_GTPase"/>
</dbReference>
<dbReference type="PRINTS" id="PR00195">
    <property type="entry name" value="DYNAMIN"/>
</dbReference>
<accession>A0AAW1RRX6</accession>
<dbReference type="GO" id="GO:0008053">
    <property type="term" value="P:mitochondrial fusion"/>
    <property type="evidence" value="ECO:0007669"/>
    <property type="project" value="TreeGrafter"/>
</dbReference>
<name>A0AAW1RRX6_9CHLO</name>
<dbReference type="PANTHER" id="PTHR11566">
    <property type="entry name" value="DYNAMIN"/>
    <property type="match status" value="1"/>
</dbReference>
<dbReference type="EMBL" id="JALJOS010000007">
    <property type="protein sequence ID" value="KAK9836536.1"/>
    <property type="molecule type" value="Genomic_DNA"/>
</dbReference>
<dbReference type="GO" id="GO:0000266">
    <property type="term" value="P:mitochondrial fission"/>
    <property type="evidence" value="ECO:0007669"/>
    <property type="project" value="TreeGrafter"/>
</dbReference>
<protein>
    <recommendedName>
        <fullName evidence="2">Dynamin GTPase domain-containing protein</fullName>
    </recommendedName>
</protein>
<gene>
    <name evidence="3" type="ORF">WJX74_002657</name>
</gene>
<sequence length="964" mass="103134">MNSALKRMLGLGEPSPKPFESSRSQALPGVPVFKLPVGFDRYFLTLEGGMRMIWVHRTGDPDHPMLAFWGSEHGSMHRPPPELPDPEVIPELKGTFDLSAVKQALAESGLADSPEGTQPTAVLSQNQKDILLQASTGVPRSSPGVQLAETSLEEAISGCPVGRFHDALGCLEQTDFVHQIPRPAVVVIGLQSVGKSTFMEAITKRPIFPQGPGATTRAPVVLHLQHVPPDALQTISVTFRGTTVPLSDDNSIATTVSSFMQQVPTDELTPDEITIRILRPDVPSITLIDTPGISDQLPDSYKIARGYLQQDSTLVLCLVDAGYVDLAPHQAITMVKQSSKLDSAVLVLTRTDEVTSMKAIRERVIDRVLGRSHEMQRTGFRGAYAVIPRLLTGTAAAGYSEQDILRQQLLHKPVGRVTAGGTGPPADAEAALPVGAEAVLEAHISMASLISGIVPWFEEFVRQKGVPLALKWLQPKLRAAEDKLSDLGPPAAGLTVQQVMQEVTGNLDLQKALDALHVHQESQVDLRIMASVGEMVEALPHVEVEQHLPAPDCSYYNEQRRLATAALAGIQEWLGDGPFTARYLMLIQQIIRAAFATPSPLRPARFLQLLDTVLQERLAKAVQPEKVRQAVLGMSCIQDLSLGLIDLTRPGALAKLDSDVRTAVIHTAVLPLQGMGGTLATCMEPDFPLQESAAHQSQRQDAAAALDSIKQAVNIMKSIQPCPAVNPAAVAVVSARHAEGEERKAVACNHQVTPSRQLQPAISDSAEIIDICDDDDDLPCLANKSRAVAKAVQPASPTQGILGAARAPLGAKLSPACPTTPLGPSGAAAATPSSKPHTKRKLGSKLKALLHHNLPSARRLDPLAIMRAFHSTIQTLAVEASTKSLFSCHLLVLFISRVASMSSTAAAACGSISLLDCSVRHFGSLQHQQQINIPCFALIAGELPSTGPMACIAEFATFLSRQKG</sequence>
<comment type="caution">
    <text evidence="3">The sequence shown here is derived from an EMBL/GenBank/DDBJ whole genome shotgun (WGS) entry which is preliminary data.</text>
</comment>
<dbReference type="SUPFAM" id="SSF52540">
    <property type="entry name" value="P-loop containing nucleoside triphosphate hydrolases"/>
    <property type="match status" value="1"/>
</dbReference>
<dbReference type="GO" id="GO:0005525">
    <property type="term" value="F:GTP binding"/>
    <property type="evidence" value="ECO:0007669"/>
    <property type="project" value="InterPro"/>
</dbReference>